<sequence length="700" mass="77607">MGQVFEEWQHEFTQEQVSDLNRDMVRTRADRIRAAMFPETLDDGSSFVSTQYEAGEATCVQKLAQPSQLLKEAIVMLIHYQDDVDVTAIAIPELIKLLQDNDRNVARQAAGTVFQLAKKEAPRHALIENPDLISAIVKVLTTNDDPETVKALAGTLTAISGSKKGLLSIFRCGGIPALVKMLSSPVEKVVHYSLTTLHNILQHQGDDAKRAVRLAGGVQKMVDLLSKDNAPLRMLALLTDCLEMLSFQHQESKLIIVSKHGTQQLIRILQHNADYEKLLFTTCRLLKVLSVETSNKQVIIECNGMNILGAMLDNLSNRVVMNCLWTLRNLSDQATKEEGLDDLLERSVRLLESNDVGIVMCCVGILSNLTCNNARNKALVCHFGGVQALVQTMLQAVERDDITEPAICALRHLTSRHEQAKAAQEAVRHGIPTLVKLLGPDSHYPLVKAVIGLCRNLGIGSANQQYLRDAGAIPKLIELLFRADGEMSRGYRDDDVEDGVVPEDVAEGSTGALHVLARDPMNRQLIRQSNVIPTVVRFLSSPNENMQRSAAGLLCELATDKEAADQIEAQNATVILQPLLHSANECVATYAAATMYRMSEDKPHDIRKRLSQELTNSLFRPEDLDDHYNNDEAIFRTTRPIFGMVDAQKAADKAVKTAGQEYEKKLRDYETAVKKQQEEERNIDEEIAKLEAAKNAKESA</sequence>
<dbReference type="Pfam" id="PF00514">
    <property type="entry name" value="Arm"/>
    <property type="match status" value="4"/>
</dbReference>
<feature type="repeat" description="ARM" evidence="2">
    <location>
        <begin position="471"/>
        <end position="531"/>
    </location>
</feature>
<feature type="repeat" description="ARM" evidence="2">
    <location>
        <begin position="173"/>
        <end position="217"/>
    </location>
</feature>
<dbReference type="CDD" id="cd21719">
    <property type="entry name" value="CTNNAbd_CTNNB1-like"/>
    <property type="match status" value="1"/>
</dbReference>
<dbReference type="OrthoDB" id="195736at2759"/>
<evidence type="ECO:0008006" key="6">
    <source>
        <dbReference type="Google" id="ProtNLM"/>
    </source>
</evidence>
<feature type="repeat" description="ARM" evidence="2">
    <location>
        <begin position="89"/>
        <end position="131"/>
    </location>
</feature>
<dbReference type="GO" id="GO:0007155">
    <property type="term" value="P:cell adhesion"/>
    <property type="evidence" value="ECO:0007669"/>
    <property type="project" value="InterPro"/>
</dbReference>
<dbReference type="PROSITE" id="PS50176">
    <property type="entry name" value="ARM_REPEAT"/>
    <property type="match status" value="9"/>
</dbReference>
<feature type="repeat" description="ARM" evidence="2">
    <location>
        <begin position="260"/>
        <end position="304"/>
    </location>
</feature>
<dbReference type="GO" id="GO:0005911">
    <property type="term" value="C:cell-cell junction"/>
    <property type="evidence" value="ECO:0007669"/>
    <property type="project" value="UniProtKB-ARBA"/>
</dbReference>
<feature type="repeat" description="ARM" evidence="2">
    <location>
        <begin position="530"/>
        <end position="572"/>
    </location>
</feature>
<dbReference type="InterPro" id="IPR011989">
    <property type="entry name" value="ARM-like"/>
</dbReference>
<dbReference type="FunCoup" id="E4WY15">
    <property type="interactions" value="150"/>
</dbReference>
<dbReference type="AlphaFoldDB" id="E4WY15"/>
<reference evidence="4" key="1">
    <citation type="journal article" date="2010" name="Science">
        <title>Plasticity of animal genome architecture unmasked by rapid evolution of a pelagic tunicate.</title>
        <authorList>
            <person name="Denoeud F."/>
            <person name="Henriet S."/>
            <person name="Mungpakdee S."/>
            <person name="Aury J.M."/>
            <person name="Da Silva C."/>
            <person name="Brinkmann H."/>
            <person name="Mikhaleva J."/>
            <person name="Olsen L.C."/>
            <person name="Jubin C."/>
            <person name="Canestro C."/>
            <person name="Bouquet J.M."/>
            <person name="Danks G."/>
            <person name="Poulain J."/>
            <person name="Campsteijn C."/>
            <person name="Adamski M."/>
            <person name="Cross I."/>
            <person name="Yadetie F."/>
            <person name="Muffato M."/>
            <person name="Louis A."/>
            <person name="Butcher S."/>
            <person name="Tsagkogeorga G."/>
            <person name="Konrad A."/>
            <person name="Singh S."/>
            <person name="Jensen M.F."/>
            <person name="Cong E.H."/>
            <person name="Eikeseth-Otteraa H."/>
            <person name="Noel B."/>
            <person name="Anthouard V."/>
            <person name="Porcel B.M."/>
            <person name="Kachouri-Lafond R."/>
            <person name="Nishino A."/>
            <person name="Ugolini M."/>
            <person name="Chourrout P."/>
            <person name="Nishida H."/>
            <person name="Aasland R."/>
            <person name="Huzurbazar S."/>
            <person name="Westhof E."/>
            <person name="Delsuc F."/>
            <person name="Lehrach H."/>
            <person name="Reinhardt R."/>
            <person name="Weissenbach J."/>
            <person name="Roy S.W."/>
            <person name="Artiguenave F."/>
            <person name="Postlethwait J.H."/>
            <person name="Manak J.R."/>
            <person name="Thompson E.M."/>
            <person name="Jaillon O."/>
            <person name="Du Pasquier L."/>
            <person name="Boudinot P."/>
            <person name="Liberles D.A."/>
            <person name="Volff J.N."/>
            <person name="Philippe H."/>
            <person name="Lenhard B."/>
            <person name="Roest Crollius H."/>
            <person name="Wincker P."/>
            <person name="Chourrout D."/>
        </authorList>
    </citation>
    <scope>NUCLEOTIDE SEQUENCE [LARGE SCALE GENOMIC DNA]</scope>
</reference>
<protein>
    <recommendedName>
        <fullName evidence="6">Armadillo repeat-containing protein 8</fullName>
    </recommendedName>
</protein>
<dbReference type="PANTHER" id="PTHR45976">
    <property type="entry name" value="ARMADILLO SEGMENT POLARITY PROTEIN"/>
    <property type="match status" value="1"/>
</dbReference>
<feature type="repeat" description="ARM" evidence="2">
    <location>
        <begin position="342"/>
        <end position="384"/>
    </location>
</feature>
<dbReference type="InterPro" id="IPR000225">
    <property type="entry name" value="Armadillo"/>
</dbReference>
<comment type="similarity">
    <text evidence="1">Belongs to the beta-catenin family.</text>
</comment>
<evidence type="ECO:0000256" key="1">
    <source>
        <dbReference type="ARBA" id="ARBA00005462"/>
    </source>
</evidence>
<dbReference type="GO" id="GO:0045296">
    <property type="term" value="F:cadherin binding"/>
    <property type="evidence" value="ECO:0007669"/>
    <property type="project" value="InterPro"/>
</dbReference>
<organism evidence="4">
    <name type="scientific">Oikopleura dioica</name>
    <name type="common">Tunicate</name>
    <dbReference type="NCBI Taxonomy" id="34765"/>
    <lineage>
        <taxon>Eukaryota</taxon>
        <taxon>Metazoa</taxon>
        <taxon>Chordata</taxon>
        <taxon>Tunicata</taxon>
        <taxon>Appendicularia</taxon>
        <taxon>Copelata</taxon>
        <taxon>Oikopleuridae</taxon>
        <taxon>Oikopleura</taxon>
    </lineage>
</organism>
<dbReference type="SMART" id="SM00185">
    <property type="entry name" value="ARM"/>
    <property type="match status" value="11"/>
</dbReference>
<name>E4WY15_OIKDI</name>
<dbReference type="SUPFAM" id="SSF48371">
    <property type="entry name" value="ARM repeat"/>
    <property type="match status" value="1"/>
</dbReference>
<dbReference type="EMBL" id="FN653018">
    <property type="protein sequence ID" value="CBY22259.1"/>
    <property type="molecule type" value="Genomic_DNA"/>
</dbReference>
<evidence type="ECO:0000256" key="2">
    <source>
        <dbReference type="PROSITE-ProRule" id="PRU00259"/>
    </source>
</evidence>
<feature type="repeat" description="ARM" evidence="2">
    <location>
        <begin position="216"/>
        <end position="256"/>
    </location>
</feature>
<feature type="repeat" description="ARM" evidence="2">
    <location>
        <begin position="384"/>
        <end position="422"/>
    </location>
</feature>
<dbReference type="InterPro" id="IPR016024">
    <property type="entry name" value="ARM-type_fold"/>
</dbReference>
<dbReference type="InterPro" id="IPR013284">
    <property type="entry name" value="Beta-catenin"/>
</dbReference>
<dbReference type="Proteomes" id="UP000001307">
    <property type="component" value="Unassembled WGS sequence"/>
</dbReference>
<keyword evidence="5" id="KW-1185">Reference proteome</keyword>
<evidence type="ECO:0000313" key="5">
    <source>
        <dbReference type="Proteomes" id="UP000001307"/>
    </source>
</evidence>
<feature type="repeat" description="ARM" evidence="2">
    <location>
        <begin position="429"/>
        <end position="472"/>
    </location>
</feature>
<evidence type="ECO:0000256" key="3">
    <source>
        <dbReference type="SAM" id="Coils"/>
    </source>
</evidence>
<dbReference type="InParanoid" id="E4WY15"/>
<feature type="coiled-coil region" evidence="3">
    <location>
        <begin position="659"/>
        <end position="700"/>
    </location>
</feature>
<gene>
    <name evidence="4" type="ORF">GSOID_T00011813001</name>
</gene>
<dbReference type="Gene3D" id="1.25.10.10">
    <property type="entry name" value="Leucine-rich Repeat Variant"/>
    <property type="match status" value="1"/>
</dbReference>
<dbReference type="PRINTS" id="PR01869">
    <property type="entry name" value="BCATNINFAMLY"/>
</dbReference>
<proteinExistence type="inferred from homology"/>
<evidence type="ECO:0000313" key="4">
    <source>
        <dbReference type="EMBL" id="CBY22259.1"/>
    </source>
</evidence>
<accession>E4WY15</accession>
<keyword evidence="3" id="KW-0175">Coiled coil</keyword>